<reference evidence="1" key="1">
    <citation type="submission" date="2020-02" db="EMBL/GenBank/DDBJ databases">
        <authorList>
            <person name="Meier V. D."/>
        </authorList>
    </citation>
    <scope>NUCLEOTIDE SEQUENCE</scope>
    <source>
        <strain evidence="1">AVDCRST_MAG55</strain>
    </source>
</reference>
<protein>
    <recommendedName>
        <fullName evidence="2">Beta-lactamase-related domain-containing protein</fullName>
    </recommendedName>
</protein>
<evidence type="ECO:0000313" key="1">
    <source>
        <dbReference type="EMBL" id="CAA9390658.1"/>
    </source>
</evidence>
<organism evidence="1">
    <name type="scientific">uncultured Rubrobacteraceae bacterium</name>
    <dbReference type="NCBI Taxonomy" id="349277"/>
    <lineage>
        <taxon>Bacteria</taxon>
        <taxon>Bacillati</taxon>
        <taxon>Actinomycetota</taxon>
        <taxon>Rubrobacteria</taxon>
        <taxon>Rubrobacterales</taxon>
        <taxon>Rubrobacteraceae</taxon>
        <taxon>environmental samples</taxon>
    </lineage>
</organism>
<name>A0A6J4NRZ6_9ACTN</name>
<dbReference type="EMBL" id="CADCUZ010000006">
    <property type="protein sequence ID" value="CAA9390658.1"/>
    <property type="molecule type" value="Genomic_DNA"/>
</dbReference>
<sequence length="143" mass="14861">MPAGTVDELTAPAEVPVDSERDLVWHADLRFSIGFIKPSRLSQFGSSGRAFGAEGAGGSFAFADPDTQVGFAYAPNRLGFSIADDPGDSAARRLVRILRTAGALPTGRSRMTGATVHEASEGEAAYRGLLALVCGALGFLGFV</sequence>
<dbReference type="AlphaFoldDB" id="A0A6J4NRZ6"/>
<dbReference type="Gene3D" id="3.40.710.10">
    <property type="entry name" value="DD-peptidase/beta-lactamase superfamily"/>
    <property type="match status" value="1"/>
</dbReference>
<proteinExistence type="predicted"/>
<evidence type="ECO:0008006" key="2">
    <source>
        <dbReference type="Google" id="ProtNLM"/>
    </source>
</evidence>
<accession>A0A6J4NRZ6</accession>
<gene>
    <name evidence="1" type="ORF">AVDCRST_MAG55-81</name>
</gene>
<dbReference type="SUPFAM" id="SSF56601">
    <property type="entry name" value="beta-lactamase/transpeptidase-like"/>
    <property type="match status" value="1"/>
</dbReference>
<dbReference type="InterPro" id="IPR012338">
    <property type="entry name" value="Beta-lactam/transpept-like"/>
</dbReference>